<dbReference type="SUPFAM" id="SSF53098">
    <property type="entry name" value="Ribonuclease H-like"/>
    <property type="match status" value="1"/>
</dbReference>
<protein>
    <submittedName>
        <fullName evidence="2">RNase H domain-containing protein</fullName>
    </submittedName>
</protein>
<proteinExistence type="predicted"/>
<organism evidence="2 3">
    <name type="scientific">Rhodnius prolixus</name>
    <name type="common">Triatomid bug</name>
    <dbReference type="NCBI Taxonomy" id="13249"/>
    <lineage>
        <taxon>Eukaryota</taxon>
        <taxon>Metazoa</taxon>
        <taxon>Ecdysozoa</taxon>
        <taxon>Arthropoda</taxon>
        <taxon>Hexapoda</taxon>
        <taxon>Insecta</taxon>
        <taxon>Pterygota</taxon>
        <taxon>Neoptera</taxon>
        <taxon>Paraneoptera</taxon>
        <taxon>Hemiptera</taxon>
        <taxon>Heteroptera</taxon>
        <taxon>Panheteroptera</taxon>
        <taxon>Cimicomorpha</taxon>
        <taxon>Reduviidae</taxon>
        <taxon>Triatominae</taxon>
        <taxon>Rhodnius</taxon>
    </lineage>
</organism>
<dbReference type="AlphaFoldDB" id="T1HRN3"/>
<dbReference type="EMBL" id="ACPB03018653">
    <property type="status" value="NOT_ANNOTATED_CDS"/>
    <property type="molecule type" value="Genomic_DNA"/>
</dbReference>
<dbReference type="EMBL" id="ACPB03018651">
    <property type="status" value="NOT_ANNOTATED_CDS"/>
    <property type="molecule type" value="Genomic_DNA"/>
</dbReference>
<dbReference type="HOGENOM" id="CLU_1654312_0_0_1"/>
<dbReference type="GO" id="GO:0003676">
    <property type="term" value="F:nucleic acid binding"/>
    <property type="evidence" value="ECO:0007669"/>
    <property type="project" value="InterPro"/>
</dbReference>
<dbReference type="VEuPathDB" id="VectorBase:RPRC006703"/>
<keyword evidence="3" id="KW-1185">Reference proteome</keyword>
<dbReference type="Pfam" id="PF00075">
    <property type="entry name" value="RNase_H"/>
    <property type="match status" value="1"/>
</dbReference>
<dbReference type="Proteomes" id="UP000015103">
    <property type="component" value="Unassembled WGS sequence"/>
</dbReference>
<dbReference type="InParanoid" id="T1HRN3"/>
<dbReference type="EMBL" id="ACPB03018657">
    <property type="status" value="NOT_ANNOTATED_CDS"/>
    <property type="molecule type" value="Genomic_DNA"/>
</dbReference>
<dbReference type="EnsemblMetazoa" id="RPRC006703-RA">
    <property type="protein sequence ID" value="RPRC006703-PA"/>
    <property type="gene ID" value="RPRC006703"/>
</dbReference>
<dbReference type="EMBL" id="ACPB03018654">
    <property type="status" value="NOT_ANNOTATED_CDS"/>
    <property type="molecule type" value="Genomic_DNA"/>
</dbReference>
<feature type="region of interest" description="Disordered" evidence="1">
    <location>
        <begin position="141"/>
        <end position="160"/>
    </location>
</feature>
<evidence type="ECO:0000313" key="3">
    <source>
        <dbReference type="Proteomes" id="UP000015103"/>
    </source>
</evidence>
<reference evidence="2" key="1">
    <citation type="submission" date="2015-05" db="UniProtKB">
        <authorList>
            <consortium name="EnsemblMetazoa"/>
        </authorList>
    </citation>
    <scope>IDENTIFICATION</scope>
</reference>
<accession>T1HRN3</accession>
<name>T1HRN3_RHOPR</name>
<dbReference type="InterPro" id="IPR002156">
    <property type="entry name" value="RNaseH_domain"/>
</dbReference>
<evidence type="ECO:0000313" key="2">
    <source>
        <dbReference type="EnsemblMetazoa" id="RPRC006703-PA"/>
    </source>
</evidence>
<dbReference type="GO" id="GO:0004523">
    <property type="term" value="F:RNA-DNA hybrid ribonuclease activity"/>
    <property type="evidence" value="ECO:0007669"/>
    <property type="project" value="InterPro"/>
</dbReference>
<feature type="compositionally biased region" description="Polar residues" evidence="1">
    <location>
        <begin position="141"/>
        <end position="153"/>
    </location>
</feature>
<dbReference type="InterPro" id="IPR012337">
    <property type="entry name" value="RNaseH-like_sf"/>
</dbReference>
<dbReference type="EMBL" id="ACPB03018652">
    <property type="status" value="NOT_ANNOTATED_CDS"/>
    <property type="molecule type" value="Genomic_DNA"/>
</dbReference>
<dbReference type="InterPro" id="IPR036397">
    <property type="entry name" value="RNaseH_sf"/>
</dbReference>
<dbReference type="EMBL" id="ACPB03018656">
    <property type="status" value="NOT_ANNOTATED_CDS"/>
    <property type="molecule type" value="Genomic_DNA"/>
</dbReference>
<dbReference type="EMBL" id="ACPB03018655">
    <property type="status" value="NOT_ANNOTATED_CDS"/>
    <property type="molecule type" value="Genomic_DNA"/>
</dbReference>
<sequence length="160" mass="17299">MLGECYPSPPWTHIYTDGSAEGATKNAGAGVYGTNFQFSEPVGTWTSNFDGEIRAILIGLRYAVDRKLDQVVFLSDSQVALIAVTGAKGEFPLMQALRPTTKLGVVDGVDKSKRGGEMENGKAVRKKSALECFVTRKTVRRTGSSQSTSSWVTNAHLHKS</sequence>
<evidence type="ECO:0000256" key="1">
    <source>
        <dbReference type="SAM" id="MobiDB-lite"/>
    </source>
</evidence>
<dbReference type="Gene3D" id="3.30.420.10">
    <property type="entry name" value="Ribonuclease H-like superfamily/Ribonuclease H"/>
    <property type="match status" value="1"/>
</dbReference>